<evidence type="ECO:0000259" key="8">
    <source>
        <dbReference type="PROSITE" id="PS50048"/>
    </source>
</evidence>
<dbReference type="GO" id="GO:0008270">
    <property type="term" value="F:zinc ion binding"/>
    <property type="evidence" value="ECO:0007669"/>
    <property type="project" value="InterPro"/>
</dbReference>
<feature type="region of interest" description="Disordered" evidence="7">
    <location>
        <begin position="340"/>
        <end position="363"/>
    </location>
</feature>
<dbReference type="Pfam" id="PF04082">
    <property type="entry name" value="Fungal_trans"/>
    <property type="match status" value="1"/>
</dbReference>
<keyword evidence="10" id="KW-1185">Reference proteome</keyword>
<dbReference type="InterPro" id="IPR007219">
    <property type="entry name" value="XnlR_reg_dom"/>
</dbReference>
<dbReference type="KEGG" id="ffu:CLAFUR5_00656"/>
<sequence length="818" mass="90906">MPILALHDAHLHECSPMVTCWTRYIFARSILYAMASSPPEVPAHKACASCRSQKVRCILDEAGSEVCQRCARAGRVCVFTPLQKRKQRKRTDTRVAELEKEMRSMRAALAQKNEAARSGSPSQQREEPQSARPIGLWYKDTLPDAARLGQAGDWEEPEEARPQRAQLAEDASWAPKATTYTGKDGKDVIDSGLISMATARQLFETYKTDLFPHYPLVAIPYATTAEDMRQTKPVLFLATIAAASGKEHPDLSALLDKEVLHSYATKTLIQSEKSLELVQALLISAVWYHPPSKFGQLKYLEYIHIAVTMAMDIGIGSRPSTHRSRLQNRGYQFRSRPIHPAEDIRNPDLSMTPRSRDTSPQTATLESRRTFLGCYALSAGVSLSLRRPNLLRVSSYIRECVDYVGRARDALPTDPTLVAWVRLLMLAEEISTSLCYDDPGGIASITELRTQIMLKEYEKRLTAWYVNLPEAGVGSGCLFVMYQTIRLFLFEIALHLDHQAEDFRAPYQMGGVVQPWAQEDVERIPTQVLAGCIAECVTSAHSLLNIFLAMDVDACRALPVFSYVRISFAAFVLAKLCLSATHPKSRIGQVLDKSSLKVESYMDRAILHVRNIVGPKRGRVPSIFLALLFKLRQWCLDPHIIGQGQYDASQPIYDLRRDGAARQIENKEFEGDSADRTPSNYAMELDGPRVTEHLGSSEDSPREALPQNATDSTSSYPVVDTVPMHQRNTAFGYSFTGNAATRTSMPQTRAGGPEAGDTSNIVYTPTTDSMQIDAELLQFITDMNTNSEGGLTGLDDWASISMGGLDPMGWQMPPDING</sequence>
<keyword evidence="3" id="KW-0805">Transcription regulation</keyword>
<dbReference type="PROSITE" id="PS50048">
    <property type="entry name" value="ZN2_CY6_FUNGAL_2"/>
    <property type="match status" value="1"/>
</dbReference>
<dbReference type="PANTHER" id="PTHR31845:SF39">
    <property type="entry name" value="TRANSCRIPTION FACTOR PBCR-RELATED"/>
    <property type="match status" value="1"/>
</dbReference>
<dbReference type="PANTHER" id="PTHR31845">
    <property type="entry name" value="FINGER DOMAIN PROTEIN, PUTATIVE-RELATED"/>
    <property type="match status" value="1"/>
</dbReference>
<dbReference type="GO" id="GO:0006351">
    <property type="term" value="P:DNA-templated transcription"/>
    <property type="evidence" value="ECO:0007669"/>
    <property type="project" value="InterPro"/>
</dbReference>
<evidence type="ECO:0000256" key="1">
    <source>
        <dbReference type="ARBA" id="ARBA00004123"/>
    </source>
</evidence>
<reference evidence="9" key="1">
    <citation type="submission" date="2021-12" db="EMBL/GenBank/DDBJ databases">
        <authorList>
            <person name="Zaccaron A."/>
            <person name="Stergiopoulos I."/>
        </authorList>
    </citation>
    <scope>NUCLEOTIDE SEQUENCE</scope>
    <source>
        <strain evidence="9">Race5_Kim</strain>
    </source>
</reference>
<feature type="compositionally biased region" description="Polar residues" evidence="7">
    <location>
        <begin position="707"/>
        <end position="716"/>
    </location>
</feature>
<keyword evidence="2" id="KW-0479">Metal-binding</keyword>
<dbReference type="SMART" id="SM00066">
    <property type="entry name" value="GAL4"/>
    <property type="match status" value="1"/>
</dbReference>
<feature type="domain" description="Zn(2)-C6 fungal-type" evidence="8">
    <location>
        <begin position="46"/>
        <end position="79"/>
    </location>
</feature>
<dbReference type="GO" id="GO:0000981">
    <property type="term" value="F:DNA-binding transcription factor activity, RNA polymerase II-specific"/>
    <property type="evidence" value="ECO:0007669"/>
    <property type="project" value="InterPro"/>
</dbReference>
<dbReference type="GO" id="GO:0000976">
    <property type="term" value="F:transcription cis-regulatory region binding"/>
    <property type="evidence" value="ECO:0007669"/>
    <property type="project" value="TreeGrafter"/>
</dbReference>
<dbReference type="RefSeq" id="XP_047755399.1">
    <property type="nucleotide sequence ID" value="XM_047899804.1"/>
</dbReference>
<dbReference type="CDD" id="cd12148">
    <property type="entry name" value="fungal_TF_MHR"/>
    <property type="match status" value="1"/>
</dbReference>
<dbReference type="GO" id="GO:0005634">
    <property type="term" value="C:nucleus"/>
    <property type="evidence" value="ECO:0007669"/>
    <property type="project" value="UniProtKB-SubCell"/>
</dbReference>
<protein>
    <submittedName>
        <fullName evidence="9">Transcription factor pbcR</fullName>
    </submittedName>
</protein>
<evidence type="ECO:0000256" key="6">
    <source>
        <dbReference type="ARBA" id="ARBA00023242"/>
    </source>
</evidence>
<keyword evidence="5" id="KW-0804">Transcription</keyword>
<evidence type="ECO:0000256" key="7">
    <source>
        <dbReference type="SAM" id="MobiDB-lite"/>
    </source>
</evidence>
<feature type="compositionally biased region" description="Basic and acidic residues" evidence="7">
    <location>
        <begin position="691"/>
        <end position="702"/>
    </location>
</feature>
<keyword evidence="6" id="KW-0539">Nucleus</keyword>
<dbReference type="PROSITE" id="PS00463">
    <property type="entry name" value="ZN2_CY6_FUNGAL_1"/>
    <property type="match status" value="1"/>
</dbReference>
<dbReference type="Proteomes" id="UP000756132">
    <property type="component" value="Chromosome 1"/>
</dbReference>
<dbReference type="SUPFAM" id="SSF57701">
    <property type="entry name" value="Zn2/Cys6 DNA-binding domain"/>
    <property type="match status" value="1"/>
</dbReference>
<evidence type="ECO:0000256" key="5">
    <source>
        <dbReference type="ARBA" id="ARBA00023163"/>
    </source>
</evidence>
<proteinExistence type="predicted"/>
<evidence type="ECO:0000313" key="9">
    <source>
        <dbReference type="EMBL" id="UJO11033.1"/>
    </source>
</evidence>
<feature type="region of interest" description="Disordered" evidence="7">
    <location>
        <begin position="691"/>
        <end position="719"/>
    </location>
</feature>
<accession>A0A9Q8L6D3</accession>
<keyword evidence="4" id="KW-0238">DNA-binding</keyword>
<dbReference type="OrthoDB" id="5226580at2759"/>
<evidence type="ECO:0000256" key="4">
    <source>
        <dbReference type="ARBA" id="ARBA00023125"/>
    </source>
</evidence>
<reference evidence="9" key="2">
    <citation type="journal article" date="2022" name="Microb. Genom.">
        <title>A chromosome-scale genome assembly of the tomato pathogen Cladosporium fulvum reveals a compartmentalized genome architecture and the presence of a dispensable chromosome.</title>
        <authorList>
            <person name="Zaccaron A.Z."/>
            <person name="Chen L.H."/>
            <person name="Samaras A."/>
            <person name="Stergiopoulos I."/>
        </authorList>
    </citation>
    <scope>NUCLEOTIDE SEQUENCE</scope>
    <source>
        <strain evidence="9">Race5_Kim</strain>
    </source>
</reference>
<dbReference type="InterPro" id="IPR036864">
    <property type="entry name" value="Zn2-C6_fun-type_DNA-bd_sf"/>
</dbReference>
<evidence type="ECO:0000256" key="3">
    <source>
        <dbReference type="ARBA" id="ARBA00023015"/>
    </source>
</evidence>
<evidence type="ECO:0000256" key="2">
    <source>
        <dbReference type="ARBA" id="ARBA00022723"/>
    </source>
</evidence>
<gene>
    <name evidence="9" type="ORF">CLAFUR5_00656</name>
</gene>
<feature type="region of interest" description="Disordered" evidence="7">
    <location>
        <begin position="108"/>
        <end position="134"/>
    </location>
</feature>
<dbReference type="AlphaFoldDB" id="A0A9Q8L6D3"/>
<dbReference type="InterPro" id="IPR051089">
    <property type="entry name" value="prtT"/>
</dbReference>
<comment type="subcellular location">
    <subcellularLocation>
        <location evidence="1">Nucleus</location>
    </subcellularLocation>
</comment>
<organism evidence="9 10">
    <name type="scientific">Passalora fulva</name>
    <name type="common">Tomato leaf mold</name>
    <name type="synonym">Cladosporium fulvum</name>
    <dbReference type="NCBI Taxonomy" id="5499"/>
    <lineage>
        <taxon>Eukaryota</taxon>
        <taxon>Fungi</taxon>
        <taxon>Dikarya</taxon>
        <taxon>Ascomycota</taxon>
        <taxon>Pezizomycotina</taxon>
        <taxon>Dothideomycetes</taxon>
        <taxon>Dothideomycetidae</taxon>
        <taxon>Mycosphaerellales</taxon>
        <taxon>Mycosphaerellaceae</taxon>
        <taxon>Fulvia</taxon>
    </lineage>
</organism>
<dbReference type="InterPro" id="IPR001138">
    <property type="entry name" value="Zn2Cys6_DnaBD"/>
</dbReference>
<dbReference type="Gene3D" id="4.10.240.10">
    <property type="entry name" value="Zn(2)-C6 fungal-type DNA-binding domain"/>
    <property type="match status" value="1"/>
</dbReference>
<dbReference type="GeneID" id="71980534"/>
<dbReference type="CDD" id="cd00067">
    <property type="entry name" value="GAL4"/>
    <property type="match status" value="1"/>
</dbReference>
<name>A0A9Q8L6D3_PASFU</name>
<evidence type="ECO:0000313" key="10">
    <source>
        <dbReference type="Proteomes" id="UP000756132"/>
    </source>
</evidence>
<dbReference type="EMBL" id="CP090163">
    <property type="protein sequence ID" value="UJO11033.1"/>
    <property type="molecule type" value="Genomic_DNA"/>
</dbReference>